<evidence type="ECO:0000313" key="3">
    <source>
        <dbReference type="EMBL" id="ASJ75645.1"/>
    </source>
</evidence>
<sequence>MALSKSGKSSSNVSKLDDARKKRSKSGPSTKSTAAQKEEEPPQLADTEVKKPVAKAKTSSKPKVSNRRFDTVKVERLKSEIASGTYQINFLNVADKFIEHERYA</sequence>
<evidence type="ECO:0000259" key="2">
    <source>
        <dbReference type="Pfam" id="PF04316"/>
    </source>
</evidence>
<dbReference type="EMBL" id="CP018632">
    <property type="protein sequence ID" value="ASJ75645.1"/>
    <property type="molecule type" value="Genomic_DNA"/>
</dbReference>
<dbReference type="OrthoDB" id="6120348at2"/>
<proteinExistence type="predicted"/>
<feature type="compositionally biased region" description="Low complexity" evidence="1">
    <location>
        <begin position="1"/>
        <end position="14"/>
    </location>
</feature>
<dbReference type="Proteomes" id="UP000250079">
    <property type="component" value="Chromosome"/>
</dbReference>
<dbReference type="SUPFAM" id="SSF101498">
    <property type="entry name" value="Anti-sigma factor FlgM"/>
    <property type="match status" value="1"/>
</dbReference>
<dbReference type="KEGG" id="gai:IMCC3135_27965"/>
<dbReference type="Pfam" id="PF04316">
    <property type="entry name" value="FlgM"/>
    <property type="match status" value="1"/>
</dbReference>
<name>A0A2Z2NYY1_9GAMM</name>
<evidence type="ECO:0000313" key="4">
    <source>
        <dbReference type="Proteomes" id="UP000250079"/>
    </source>
</evidence>
<feature type="region of interest" description="Disordered" evidence="1">
    <location>
        <begin position="1"/>
        <end position="66"/>
    </location>
</feature>
<keyword evidence="4" id="KW-1185">Reference proteome</keyword>
<protein>
    <recommendedName>
        <fullName evidence="2">Anti-sigma-28 factor FlgM C-terminal domain-containing protein</fullName>
    </recommendedName>
</protein>
<dbReference type="InterPro" id="IPR031316">
    <property type="entry name" value="FlgM_C"/>
</dbReference>
<feature type="domain" description="Anti-sigma-28 factor FlgM C-terminal" evidence="2">
    <location>
        <begin position="55"/>
        <end position="98"/>
    </location>
</feature>
<feature type="compositionally biased region" description="Basic residues" evidence="1">
    <location>
        <begin position="52"/>
        <end position="66"/>
    </location>
</feature>
<gene>
    <name evidence="3" type="ORF">IMCC3135_27965</name>
</gene>
<dbReference type="InterPro" id="IPR035890">
    <property type="entry name" value="Anti-sigma-28_factor_FlgM_sf"/>
</dbReference>
<dbReference type="AlphaFoldDB" id="A0A2Z2NYY1"/>
<dbReference type="RefSeq" id="WP_088920538.1">
    <property type="nucleotide sequence ID" value="NZ_CP018632.1"/>
</dbReference>
<organism evidence="3 4">
    <name type="scientific">Granulosicoccus antarcticus IMCC3135</name>
    <dbReference type="NCBI Taxonomy" id="1192854"/>
    <lineage>
        <taxon>Bacteria</taxon>
        <taxon>Pseudomonadati</taxon>
        <taxon>Pseudomonadota</taxon>
        <taxon>Gammaproteobacteria</taxon>
        <taxon>Chromatiales</taxon>
        <taxon>Granulosicoccaceae</taxon>
        <taxon>Granulosicoccus</taxon>
    </lineage>
</organism>
<evidence type="ECO:0000256" key="1">
    <source>
        <dbReference type="SAM" id="MobiDB-lite"/>
    </source>
</evidence>
<accession>A0A2Z2NYY1</accession>
<feature type="compositionally biased region" description="Polar residues" evidence="1">
    <location>
        <begin position="26"/>
        <end position="35"/>
    </location>
</feature>
<reference evidence="3 4" key="1">
    <citation type="submission" date="2016-12" db="EMBL/GenBank/DDBJ databases">
        <authorList>
            <person name="Song W.-J."/>
            <person name="Kurnit D.M."/>
        </authorList>
    </citation>
    <scope>NUCLEOTIDE SEQUENCE [LARGE SCALE GENOMIC DNA]</scope>
    <source>
        <strain evidence="3 4">IMCC3135</strain>
    </source>
</reference>